<dbReference type="GO" id="GO:0016746">
    <property type="term" value="F:acyltransferase activity"/>
    <property type="evidence" value="ECO:0007669"/>
    <property type="project" value="UniProtKB-KW"/>
</dbReference>
<dbReference type="EC" id="2.3.1.-" evidence="2"/>
<dbReference type="Gene3D" id="3.40.630.30">
    <property type="match status" value="1"/>
</dbReference>
<comment type="caution">
    <text evidence="2">The sequence shown here is derived from an EMBL/GenBank/DDBJ whole genome shotgun (WGS) entry which is preliminary data.</text>
</comment>
<evidence type="ECO:0000313" key="2">
    <source>
        <dbReference type="EMBL" id="MDO1446158.1"/>
    </source>
</evidence>
<keyword evidence="2" id="KW-0012">Acyltransferase</keyword>
<dbReference type="RefSeq" id="WP_302036959.1">
    <property type="nucleotide sequence ID" value="NZ_JAUKPO010000003.1"/>
</dbReference>
<dbReference type="EMBL" id="JAUKPO010000003">
    <property type="protein sequence ID" value="MDO1446158.1"/>
    <property type="molecule type" value="Genomic_DNA"/>
</dbReference>
<dbReference type="PROSITE" id="PS51186">
    <property type="entry name" value="GNAT"/>
    <property type="match status" value="1"/>
</dbReference>
<dbReference type="Proteomes" id="UP001168528">
    <property type="component" value="Unassembled WGS sequence"/>
</dbReference>
<dbReference type="SUPFAM" id="SSF55729">
    <property type="entry name" value="Acyl-CoA N-acyltransferases (Nat)"/>
    <property type="match status" value="1"/>
</dbReference>
<accession>A0ABT8R4K0</accession>
<evidence type="ECO:0000259" key="1">
    <source>
        <dbReference type="PROSITE" id="PS51186"/>
    </source>
</evidence>
<dbReference type="InterPro" id="IPR000182">
    <property type="entry name" value="GNAT_dom"/>
</dbReference>
<dbReference type="InterPro" id="IPR016181">
    <property type="entry name" value="Acyl_CoA_acyltransferase"/>
</dbReference>
<name>A0ABT8R4K0_9BACT</name>
<feature type="domain" description="N-acetyltransferase" evidence="1">
    <location>
        <begin position="1"/>
        <end position="182"/>
    </location>
</feature>
<sequence>MIRYIPVSTHEHIHQIVELQQQNLAGNLTDEQKRSQGFVTLVHTDNVLQRMNNTEPSIIALDENKIAGYCLAMTESFAEEFPDLQPMYQEITRMQAENTLPAKPYITIGQVCVAQEYRGQGVFDSLYEAFKKQFSQRYAFAVTEVSARNQRSLQAHKRVGFTVIHTHPGGDWLTVLWDWSRNSE</sequence>
<evidence type="ECO:0000313" key="3">
    <source>
        <dbReference type="Proteomes" id="UP001168528"/>
    </source>
</evidence>
<proteinExistence type="predicted"/>
<keyword evidence="2" id="KW-0808">Transferase</keyword>
<protein>
    <submittedName>
        <fullName evidence="2">GNAT family N-acetyltransferase</fullName>
        <ecNumber evidence="2">2.3.1.-</ecNumber>
    </submittedName>
</protein>
<gene>
    <name evidence="2" type="ORF">Q0590_07840</name>
</gene>
<reference evidence="2" key="1">
    <citation type="submission" date="2023-07" db="EMBL/GenBank/DDBJ databases">
        <title>The genome sequence of Rhodocytophaga aerolata KACC 12507.</title>
        <authorList>
            <person name="Zhang X."/>
        </authorList>
    </citation>
    <scope>NUCLEOTIDE SEQUENCE</scope>
    <source>
        <strain evidence="2">KACC 12507</strain>
    </source>
</reference>
<dbReference type="Pfam" id="PF00583">
    <property type="entry name" value="Acetyltransf_1"/>
    <property type="match status" value="1"/>
</dbReference>
<keyword evidence="3" id="KW-1185">Reference proteome</keyword>
<organism evidence="2 3">
    <name type="scientific">Rhodocytophaga aerolata</name>
    <dbReference type="NCBI Taxonomy" id="455078"/>
    <lineage>
        <taxon>Bacteria</taxon>
        <taxon>Pseudomonadati</taxon>
        <taxon>Bacteroidota</taxon>
        <taxon>Cytophagia</taxon>
        <taxon>Cytophagales</taxon>
        <taxon>Rhodocytophagaceae</taxon>
        <taxon>Rhodocytophaga</taxon>
    </lineage>
</organism>